<dbReference type="RefSeq" id="WP_174701910.1">
    <property type="nucleotide sequence ID" value="NZ_JABURA010000001.1"/>
</dbReference>
<dbReference type="EMBL" id="JABURA010000001">
    <property type="protein sequence ID" value="NUB91281.1"/>
    <property type="molecule type" value="Genomic_DNA"/>
</dbReference>
<feature type="region of interest" description="Disordered" evidence="1">
    <location>
        <begin position="21"/>
        <end position="40"/>
    </location>
</feature>
<reference evidence="2" key="1">
    <citation type="submission" date="2020-06" db="EMBL/GenBank/DDBJ databases">
        <title>Haloterrigena sp. nov., an extremely halophilic archaeon isolated from a saline sediment.</title>
        <authorList>
            <person name="Liu B.-B."/>
        </authorList>
    </citation>
    <scope>NUCLEOTIDE SEQUENCE</scope>
    <source>
        <strain evidence="2">SYSU A121-1</strain>
    </source>
</reference>
<dbReference type="PROSITE" id="PS51318">
    <property type="entry name" value="TAT"/>
    <property type="match status" value="1"/>
</dbReference>
<dbReference type="InterPro" id="IPR006311">
    <property type="entry name" value="TAT_signal"/>
</dbReference>
<comment type="caution">
    <text evidence="2">The sequence shown here is derived from an EMBL/GenBank/DDBJ whole genome shotgun (WGS) entry which is preliminary data.</text>
</comment>
<protein>
    <submittedName>
        <fullName evidence="2">Uncharacterized protein</fullName>
    </submittedName>
</protein>
<evidence type="ECO:0000256" key="1">
    <source>
        <dbReference type="SAM" id="MobiDB-lite"/>
    </source>
</evidence>
<proteinExistence type="predicted"/>
<dbReference type="Proteomes" id="UP000728647">
    <property type="component" value="Unassembled WGS sequence"/>
</dbReference>
<gene>
    <name evidence="2" type="ORF">HT576_09640</name>
</gene>
<evidence type="ECO:0000313" key="3">
    <source>
        <dbReference type="Proteomes" id="UP000728647"/>
    </source>
</evidence>
<sequence>MTPELTRREAVAGIGGAVAVGSAAGPASASDSPADAVVDLERDGDADYPRCLYKPDSDDEWNPVLPINIHAQDSSDGAALSTVEDGFTGFGNLEWTRVFPDATARAWDGERGELVRPDHSFRRPRLGDAWNHVHIWAVDEDRVAIHAHLDVVDVTASHFHRGDRYGDAAAEAAAHLAGEGWQTETPYRIEYGVEDDRLERWGDTGDVKLIY</sequence>
<evidence type="ECO:0000313" key="2">
    <source>
        <dbReference type="EMBL" id="NUB91281.1"/>
    </source>
</evidence>
<feature type="compositionally biased region" description="Low complexity" evidence="1">
    <location>
        <begin position="21"/>
        <end position="37"/>
    </location>
</feature>
<accession>A0A8J8GKE8</accession>
<dbReference type="AlphaFoldDB" id="A0A8J8GKE8"/>
<organism evidence="2 3">
    <name type="scientific">Haloterrigena gelatinilytica</name>
    <dbReference type="NCBI Taxonomy" id="2741724"/>
    <lineage>
        <taxon>Archaea</taxon>
        <taxon>Methanobacteriati</taxon>
        <taxon>Methanobacteriota</taxon>
        <taxon>Stenosarchaea group</taxon>
        <taxon>Halobacteria</taxon>
        <taxon>Halobacteriales</taxon>
        <taxon>Natrialbaceae</taxon>
        <taxon>Haloterrigena</taxon>
    </lineage>
</organism>
<name>A0A8J8GKE8_9EURY</name>